<gene>
    <name evidence="1" type="ORF">L3Q82_026335</name>
</gene>
<protein>
    <submittedName>
        <fullName evidence="1">Uncharacterized protein</fullName>
    </submittedName>
</protein>
<dbReference type="Proteomes" id="UP000831701">
    <property type="component" value="Chromosome 9"/>
</dbReference>
<dbReference type="EMBL" id="CM041539">
    <property type="protein sequence ID" value="KAI3367483.1"/>
    <property type="molecule type" value="Genomic_DNA"/>
</dbReference>
<sequence length="436" mass="48271">RQETDRQFWSSFLYRTRRFSWRRFWTADTLDAEQDPRRRHEPDTVFFVCGFNAMEPAFGEVNQLGGVFVNGRPLPNAIRLRIVELAQLGIRPCDISRQLRVSHGCVSKILARYNETGSILPGAIGGSKPRVTTPTVVKHIRTYKQRDPGIFAWEIRDRLLADGVCDKFNLPSVSSISRILRNKIGNLSQQGQYESGKQAPHPPPQPTIPYNHLYSYPTSKVPTPPGMPTLPGHMAMHRIWPSSHSVTDILGIRSITEQQISDSPSFPSAKLEEWSAINRTNFPPASSPLVNGVDKPHLEPEAKYTQVHFLQALLHDAEWIAHSEQLCHSTQQHPSLPPSHPSVTLHGVQRHHLGLCDVTGPTWQPASGSALSPHSCDIAAPLAFKGMTANQGRHPPRWPPRHCEGSPGRLTGVEAEGEGGGGGGVEWRGKGGQETP</sequence>
<organism evidence="1 2">
    <name type="scientific">Scortum barcoo</name>
    <name type="common">barcoo grunter</name>
    <dbReference type="NCBI Taxonomy" id="214431"/>
    <lineage>
        <taxon>Eukaryota</taxon>
        <taxon>Metazoa</taxon>
        <taxon>Chordata</taxon>
        <taxon>Craniata</taxon>
        <taxon>Vertebrata</taxon>
        <taxon>Euteleostomi</taxon>
        <taxon>Actinopterygii</taxon>
        <taxon>Neopterygii</taxon>
        <taxon>Teleostei</taxon>
        <taxon>Neoteleostei</taxon>
        <taxon>Acanthomorphata</taxon>
        <taxon>Eupercaria</taxon>
        <taxon>Centrarchiformes</taxon>
        <taxon>Terapontoidei</taxon>
        <taxon>Terapontidae</taxon>
        <taxon>Scortum</taxon>
    </lineage>
</organism>
<feature type="non-terminal residue" evidence="1">
    <location>
        <position position="1"/>
    </location>
</feature>
<evidence type="ECO:0000313" key="1">
    <source>
        <dbReference type="EMBL" id="KAI3367483.1"/>
    </source>
</evidence>
<accession>A0ACB8WJ37</accession>
<evidence type="ECO:0000313" key="2">
    <source>
        <dbReference type="Proteomes" id="UP000831701"/>
    </source>
</evidence>
<comment type="caution">
    <text evidence="1">The sequence shown here is derived from an EMBL/GenBank/DDBJ whole genome shotgun (WGS) entry which is preliminary data.</text>
</comment>
<feature type="non-terminal residue" evidence="1">
    <location>
        <position position="436"/>
    </location>
</feature>
<keyword evidence="2" id="KW-1185">Reference proteome</keyword>
<proteinExistence type="predicted"/>
<name>A0ACB8WJ37_9TELE</name>
<reference evidence="1" key="1">
    <citation type="submission" date="2022-04" db="EMBL/GenBank/DDBJ databases">
        <title>Jade perch genome.</title>
        <authorList>
            <person name="Chao B."/>
        </authorList>
    </citation>
    <scope>NUCLEOTIDE SEQUENCE</scope>
    <source>
        <strain evidence="1">CB-2022</strain>
    </source>
</reference>